<proteinExistence type="predicted"/>
<dbReference type="AlphaFoldDB" id="A0A1I3DJU2"/>
<protein>
    <recommendedName>
        <fullName evidence="3">Nudix hydrolase domain-containing protein</fullName>
    </recommendedName>
</protein>
<reference evidence="1 2" key="1">
    <citation type="submission" date="2016-10" db="EMBL/GenBank/DDBJ databases">
        <authorList>
            <person name="de Groot N.N."/>
        </authorList>
    </citation>
    <scope>NUCLEOTIDE SEQUENCE [LARGE SCALE GENOMIC DNA]</scope>
    <source>
        <strain evidence="1 2">DSM 27630</strain>
    </source>
</reference>
<evidence type="ECO:0000313" key="2">
    <source>
        <dbReference type="Proteomes" id="UP000198668"/>
    </source>
</evidence>
<dbReference type="EMBL" id="FOQE01000041">
    <property type="protein sequence ID" value="SFH86987.1"/>
    <property type="molecule type" value="Genomic_DNA"/>
</dbReference>
<dbReference type="OrthoDB" id="2156448at2"/>
<gene>
    <name evidence="1" type="ORF">SAMN04489868_1412</name>
</gene>
<organism evidence="1 2">
    <name type="scientific">Pisciglobus halotolerans</name>
    <dbReference type="NCBI Taxonomy" id="745365"/>
    <lineage>
        <taxon>Bacteria</taxon>
        <taxon>Bacillati</taxon>
        <taxon>Bacillota</taxon>
        <taxon>Bacilli</taxon>
        <taxon>Lactobacillales</taxon>
        <taxon>Carnobacteriaceae</taxon>
    </lineage>
</organism>
<name>A0A1I3DJU2_9LACT</name>
<dbReference type="RefSeq" id="WP_047392386.1">
    <property type="nucleotide sequence ID" value="NZ_FOQE01000041.1"/>
</dbReference>
<sequence>MTEEQWVAGTVLAKGKDGKYLFLVEDNQSQYSLPWTTICNDKTGLACIIEELKRILKVEATALNLYDLSNAVIKGYRVPLFVFTLEDEKVNAEQSFGVGDEQFSWEPSTVLIQTLGNVEISGVPHFNH</sequence>
<evidence type="ECO:0008006" key="3">
    <source>
        <dbReference type="Google" id="ProtNLM"/>
    </source>
</evidence>
<dbReference type="Proteomes" id="UP000198668">
    <property type="component" value="Unassembled WGS sequence"/>
</dbReference>
<evidence type="ECO:0000313" key="1">
    <source>
        <dbReference type="EMBL" id="SFH86987.1"/>
    </source>
</evidence>
<accession>A0A1I3DJU2</accession>
<keyword evidence="2" id="KW-1185">Reference proteome</keyword>